<proteinExistence type="predicted"/>
<keyword evidence="1" id="KW-0812">Transmembrane</keyword>
<protein>
    <submittedName>
        <fullName evidence="2">Uncharacterized protein</fullName>
    </submittedName>
</protein>
<sequence length="80" mass="8974">PDLLLGFFSPIPCNPPKDTIFFFEALCVLSAVHWYCCTMRADSSLTQRLRLTVFTDNMNTVNIFDSLKAEPSYNPPIAAS</sequence>
<dbReference type="Proteomes" id="UP000799118">
    <property type="component" value="Unassembled WGS sequence"/>
</dbReference>
<reference evidence="2" key="1">
    <citation type="journal article" date="2019" name="Environ. Microbiol.">
        <title>Fungal ecological strategies reflected in gene transcription - a case study of two litter decomposers.</title>
        <authorList>
            <person name="Barbi F."/>
            <person name="Kohler A."/>
            <person name="Barry K."/>
            <person name="Baskaran P."/>
            <person name="Daum C."/>
            <person name="Fauchery L."/>
            <person name="Ihrmark K."/>
            <person name="Kuo A."/>
            <person name="LaButti K."/>
            <person name="Lipzen A."/>
            <person name="Morin E."/>
            <person name="Grigoriev I.V."/>
            <person name="Henrissat B."/>
            <person name="Lindahl B."/>
            <person name="Martin F."/>
        </authorList>
    </citation>
    <scope>NUCLEOTIDE SEQUENCE</scope>
    <source>
        <strain evidence="2">JB14</strain>
    </source>
</reference>
<keyword evidence="3" id="KW-1185">Reference proteome</keyword>
<keyword evidence="1" id="KW-1133">Transmembrane helix</keyword>
<accession>A0A6A4GAU9</accession>
<evidence type="ECO:0000313" key="3">
    <source>
        <dbReference type="Proteomes" id="UP000799118"/>
    </source>
</evidence>
<keyword evidence="1" id="KW-0472">Membrane</keyword>
<feature type="non-terminal residue" evidence="2">
    <location>
        <position position="1"/>
    </location>
</feature>
<organism evidence="2 3">
    <name type="scientific">Gymnopus androsaceus JB14</name>
    <dbReference type="NCBI Taxonomy" id="1447944"/>
    <lineage>
        <taxon>Eukaryota</taxon>
        <taxon>Fungi</taxon>
        <taxon>Dikarya</taxon>
        <taxon>Basidiomycota</taxon>
        <taxon>Agaricomycotina</taxon>
        <taxon>Agaricomycetes</taxon>
        <taxon>Agaricomycetidae</taxon>
        <taxon>Agaricales</taxon>
        <taxon>Marasmiineae</taxon>
        <taxon>Omphalotaceae</taxon>
        <taxon>Gymnopus</taxon>
    </lineage>
</organism>
<dbReference type="EMBL" id="ML771358">
    <property type="protein sequence ID" value="KAE9382548.1"/>
    <property type="molecule type" value="Genomic_DNA"/>
</dbReference>
<dbReference type="AlphaFoldDB" id="A0A6A4GAU9"/>
<evidence type="ECO:0000313" key="2">
    <source>
        <dbReference type="EMBL" id="KAE9382548.1"/>
    </source>
</evidence>
<evidence type="ECO:0000256" key="1">
    <source>
        <dbReference type="SAM" id="Phobius"/>
    </source>
</evidence>
<name>A0A6A4GAU9_9AGAR</name>
<dbReference type="OrthoDB" id="3249498at2759"/>
<gene>
    <name evidence="2" type="ORF">BT96DRAFT_845376</name>
</gene>
<feature type="transmembrane region" description="Helical" evidence="1">
    <location>
        <begin position="20"/>
        <end position="41"/>
    </location>
</feature>